<accession>A0A654LYT7</accession>
<protein>
    <submittedName>
        <fullName evidence="1">Uncharacterized protein</fullName>
    </submittedName>
</protein>
<dbReference type="Proteomes" id="UP000058925">
    <property type="component" value="Chromosome"/>
</dbReference>
<evidence type="ECO:0000313" key="1">
    <source>
        <dbReference type="EMBL" id="ALI36608.1"/>
    </source>
</evidence>
<name>A0A654LYT7_9ARCH</name>
<proteinExistence type="predicted"/>
<dbReference type="AlphaFoldDB" id="A0A654LYT7"/>
<dbReference type="KEGG" id="taa:NMY3_02412"/>
<evidence type="ECO:0000313" key="2">
    <source>
        <dbReference type="Proteomes" id="UP000058925"/>
    </source>
</evidence>
<sequence>MTLQLNHSIDSRIEKDDLGMRLKISTFKYALRCNQCSWKVSFSEASGSIHLDNHKMICPLCKQKEIRWIRFTF</sequence>
<keyword evidence="2" id="KW-1185">Reference proteome</keyword>
<organism evidence="1 2">
    <name type="scientific">Candidatus Nitrosocosmicus oleophilus</name>
    <dbReference type="NCBI Taxonomy" id="1353260"/>
    <lineage>
        <taxon>Archaea</taxon>
        <taxon>Nitrososphaerota</taxon>
        <taxon>Nitrososphaeria</taxon>
        <taxon>Nitrososphaerales</taxon>
        <taxon>Nitrososphaeraceae</taxon>
        <taxon>Candidatus Nitrosocosmicus</taxon>
    </lineage>
</organism>
<reference evidence="2" key="1">
    <citation type="submission" date="2015-10" db="EMBL/GenBank/DDBJ databases">
        <title>Niche specialization of a soil ammonia-oxidizing archaeon, Candidatus Nitrosocosmicus oleophilus.</title>
        <authorList>
            <person name="Jung M.-Y."/>
            <person name="Rhee S.-K."/>
        </authorList>
    </citation>
    <scope>NUCLEOTIDE SEQUENCE [LARGE SCALE GENOMIC DNA]</scope>
    <source>
        <strain evidence="2">MY3</strain>
    </source>
</reference>
<dbReference type="EMBL" id="CP012850">
    <property type="protein sequence ID" value="ALI36608.1"/>
    <property type="molecule type" value="Genomic_DNA"/>
</dbReference>
<gene>
    <name evidence="1" type="ORF">NMY3_02412</name>
</gene>